<evidence type="ECO:0000256" key="1">
    <source>
        <dbReference type="SAM" id="Phobius"/>
    </source>
</evidence>
<proteinExistence type="predicted"/>
<feature type="non-terminal residue" evidence="2">
    <location>
        <position position="1"/>
    </location>
</feature>
<organism evidence="2">
    <name type="scientific">human gut metagenome</name>
    <dbReference type="NCBI Taxonomy" id="408170"/>
    <lineage>
        <taxon>unclassified sequences</taxon>
        <taxon>metagenomes</taxon>
        <taxon>organismal metagenomes</taxon>
    </lineage>
</organism>
<protein>
    <submittedName>
        <fullName evidence="2">Uncharacterized protein</fullName>
    </submittedName>
</protein>
<name>K1SHY0_9ZZZZ</name>
<comment type="caution">
    <text evidence="2">The sequence shown here is derived from an EMBL/GenBank/DDBJ whole genome shotgun (WGS) entry which is preliminary data.</text>
</comment>
<keyword evidence="1" id="KW-1133">Transmembrane helix</keyword>
<feature type="transmembrane region" description="Helical" evidence="1">
    <location>
        <begin position="161"/>
        <end position="183"/>
    </location>
</feature>
<dbReference type="AlphaFoldDB" id="K1SHY0"/>
<keyword evidence="1" id="KW-0472">Membrane</keyword>
<sequence length="185" mass="21683">STRMKRICRNFIICSSTFLQEAFDKCDSGYFRGDNMVEPRVLVVSHNVFSSSGNMGKTMMHMLAGIPPDNLAQLYFHQEIPTRRCCLHYFRMTDSNILHSLFTRKTEFRVFDASDIDESAVQSRTDTGWLAKVYQFSRRRTSFIYFLRDTMWRFGKWKTKALLEWVQAFAPNVIFLAAGDYAFPY</sequence>
<gene>
    <name evidence="2" type="ORF">OBE_09068</name>
</gene>
<keyword evidence="1" id="KW-0812">Transmembrane</keyword>
<evidence type="ECO:0000313" key="2">
    <source>
        <dbReference type="EMBL" id="EKC60252.1"/>
    </source>
</evidence>
<feature type="non-terminal residue" evidence="2">
    <location>
        <position position="185"/>
    </location>
</feature>
<dbReference type="EMBL" id="AJWZ01006273">
    <property type="protein sequence ID" value="EKC60252.1"/>
    <property type="molecule type" value="Genomic_DNA"/>
</dbReference>
<reference evidence="2" key="1">
    <citation type="journal article" date="2013" name="Environ. Microbiol.">
        <title>Microbiota from the distal guts of lean and obese adolescents exhibit partial functional redundancy besides clear differences in community structure.</title>
        <authorList>
            <person name="Ferrer M."/>
            <person name="Ruiz A."/>
            <person name="Lanza F."/>
            <person name="Haange S.B."/>
            <person name="Oberbach A."/>
            <person name="Till H."/>
            <person name="Bargiela R."/>
            <person name="Campoy C."/>
            <person name="Segura M.T."/>
            <person name="Richter M."/>
            <person name="von Bergen M."/>
            <person name="Seifert J."/>
            <person name="Suarez A."/>
        </authorList>
    </citation>
    <scope>NUCLEOTIDE SEQUENCE</scope>
</reference>
<accession>K1SHY0</accession>